<dbReference type="Pfam" id="PF01725">
    <property type="entry name" value="Ham1p_like"/>
    <property type="match status" value="1"/>
</dbReference>
<dbReference type="AlphaFoldDB" id="A0A1Q3EPX2"/>
<sequence length="216" mass="23825">MSKLVFVTGNANKLKEVQAILSAGNQPVEIDSKSLDIDEIQGSTQEVSRAKCKRAAELLDGPCITEDTALCFEALDGLPGPYIKYFLEKLGHDGINKMLVGFESKKAWALSSEPILFEGRTDGTIVPARGAAKFGWDPVFEPNGTGLTYAEMASEQKNLISHRFKALEKLRFTPCGNTVAVSKAEVEYDNSFREGARAWFTVFRLFMAKVALYVFL</sequence>
<comment type="catalytic activity">
    <reaction evidence="12">
        <text>XTP + H2O = XMP + diphosphate + H(+)</text>
        <dbReference type="Rhea" id="RHEA:28610"/>
        <dbReference type="ChEBI" id="CHEBI:15377"/>
        <dbReference type="ChEBI" id="CHEBI:15378"/>
        <dbReference type="ChEBI" id="CHEBI:33019"/>
        <dbReference type="ChEBI" id="CHEBI:57464"/>
        <dbReference type="ChEBI" id="CHEBI:61314"/>
        <dbReference type="EC" id="3.6.1.66"/>
    </reaction>
</comment>
<dbReference type="STRING" id="5353.A0A1Q3EPX2"/>
<comment type="catalytic activity">
    <reaction evidence="9">
        <text>ITP + H2O = IMP + diphosphate + H(+)</text>
        <dbReference type="Rhea" id="RHEA:29399"/>
        <dbReference type="ChEBI" id="CHEBI:15377"/>
        <dbReference type="ChEBI" id="CHEBI:15378"/>
        <dbReference type="ChEBI" id="CHEBI:33019"/>
        <dbReference type="ChEBI" id="CHEBI:58053"/>
        <dbReference type="ChEBI" id="CHEBI:61402"/>
        <dbReference type="EC" id="3.6.1.66"/>
    </reaction>
    <physiologicalReaction direction="left-to-right" evidence="9">
        <dbReference type="Rhea" id="RHEA:29400"/>
    </physiologicalReaction>
</comment>
<feature type="binding site" evidence="12">
    <location>
        <begin position="162"/>
        <end position="163"/>
    </location>
    <ligand>
        <name>ITP</name>
        <dbReference type="ChEBI" id="CHEBI:61402"/>
    </ligand>
</feature>
<comment type="subunit">
    <text evidence="12">Homodimer.</text>
</comment>
<keyword evidence="12" id="KW-0464">Manganese</keyword>
<dbReference type="EC" id="3.6.1.66" evidence="12"/>
<dbReference type="GO" id="GO:0005737">
    <property type="term" value="C:cytoplasm"/>
    <property type="evidence" value="ECO:0007669"/>
    <property type="project" value="UniProtKB-SubCell"/>
</dbReference>
<evidence type="ECO:0000313" key="14">
    <source>
        <dbReference type="Proteomes" id="UP000188533"/>
    </source>
</evidence>
<comment type="subcellular location">
    <subcellularLocation>
        <location evidence="12">Cytoplasm</location>
    </subcellularLocation>
    <subcellularLocation>
        <location evidence="12">Nucleus</location>
    </subcellularLocation>
</comment>
<evidence type="ECO:0000256" key="11">
    <source>
        <dbReference type="ARBA" id="ARBA00093271"/>
    </source>
</evidence>
<dbReference type="Proteomes" id="UP000188533">
    <property type="component" value="Unassembled WGS sequence"/>
</dbReference>
<name>A0A1Q3EPX2_LENED</name>
<dbReference type="Gene3D" id="3.90.950.10">
    <property type="match status" value="1"/>
</dbReference>
<evidence type="ECO:0000313" key="13">
    <source>
        <dbReference type="EMBL" id="GAW09246.1"/>
    </source>
</evidence>
<keyword evidence="7 12" id="KW-0546">Nucleotide metabolism</keyword>
<dbReference type="GO" id="GO:0036220">
    <property type="term" value="F:ITP diphosphatase activity"/>
    <property type="evidence" value="ECO:0007669"/>
    <property type="project" value="UniProtKB-UniRule"/>
</dbReference>
<keyword evidence="2 12" id="KW-0963">Cytoplasm</keyword>
<dbReference type="HAMAP" id="MF_03148">
    <property type="entry name" value="HAM1_NTPase"/>
    <property type="match status" value="1"/>
</dbReference>
<dbReference type="PANTHER" id="PTHR11067:SF9">
    <property type="entry name" value="INOSINE TRIPHOSPHATE PYROPHOSPHATASE"/>
    <property type="match status" value="1"/>
</dbReference>
<feature type="binding site" evidence="12">
    <location>
        <begin position="8"/>
        <end position="13"/>
    </location>
    <ligand>
        <name>ITP</name>
        <dbReference type="ChEBI" id="CHEBI:61402"/>
    </ligand>
</feature>
<keyword evidence="14" id="KW-1185">Reference proteome</keyword>
<feature type="binding site" evidence="12">
    <location>
        <position position="51"/>
    </location>
    <ligand>
        <name>ITP</name>
        <dbReference type="ChEBI" id="CHEBI:61402"/>
    </ligand>
</feature>
<dbReference type="PANTHER" id="PTHR11067">
    <property type="entry name" value="INOSINE TRIPHOSPHATE PYROPHOSPHATASE/HAM1 PROTEIN"/>
    <property type="match status" value="1"/>
</dbReference>
<evidence type="ECO:0000256" key="3">
    <source>
        <dbReference type="ARBA" id="ARBA00022723"/>
    </source>
</evidence>
<comment type="function">
    <text evidence="12">Pyrophosphatase that hydrolyzes non-canonical purine nucleotides such as inosine triphosphate (ITP), deoxyinosine triphosphate (dITP) or xanthosine 5'-triphosphate (XTP) to their respective monophosphate derivatives. The enzyme does not distinguish between the deoxy- and ribose forms. Probably excludes non-canonical purines from RNA and DNA precursor pools, thus preventing their incorporation into RNA and DNA and avoiding chromosomal lesions.</text>
</comment>
<keyword evidence="3 12" id="KW-0479">Metal-binding</keyword>
<feature type="binding site" evidence="12">
    <location>
        <begin position="67"/>
        <end position="68"/>
    </location>
    <ligand>
        <name>ITP</name>
        <dbReference type="ChEBI" id="CHEBI:61402"/>
    </ligand>
</feature>
<dbReference type="EMBL" id="BDGU01001052">
    <property type="protein sequence ID" value="GAW09246.1"/>
    <property type="molecule type" value="Genomic_DNA"/>
</dbReference>
<evidence type="ECO:0000256" key="1">
    <source>
        <dbReference type="ARBA" id="ARBA00008023"/>
    </source>
</evidence>
<protein>
    <recommendedName>
        <fullName evidence="12">Inosine triphosphate pyrophosphatase</fullName>
        <shortName evidence="12">ITPase</shortName>
        <shortName evidence="12">Inosine triphosphatase</shortName>
        <ecNumber evidence="12">3.6.1.66</ecNumber>
    </recommendedName>
    <alternativeName>
        <fullName evidence="12">Non-canonical purine NTP pyrophosphatase</fullName>
    </alternativeName>
    <alternativeName>
        <fullName evidence="12">Non-standard purine NTP pyrophosphatase</fullName>
    </alternativeName>
    <alternativeName>
        <fullName evidence="12">Nucleoside-triphosphate diphosphatase</fullName>
    </alternativeName>
    <alternativeName>
        <fullName evidence="12">Nucleoside-triphosphate pyrophosphatase</fullName>
        <shortName evidence="12">NTPase</shortName>
    </alternativeName>
    <alternativeName>
        <fullName evidence="12">XTP/dITP diphosphatase</fullName>
    </alternativeName>
</protein>
<dbReference type="InterPro" id="IPR027502">
    <property type="entry name" value="ITPase"/>
</dbReference>
<evidence type="ECO:0000256" key="2">
    <source>
        <dbReference type="ARBA" id="ARBA00022490"/>
    </source>
</evidence>
<dbReference type="CDD" id="cd00515">
    <property type="entry name" value="HAM1"/>
    <property type="match status" value="1"/>
</dbReference>
<dbReference type="GO" id="GO:0000166">
    <property type="term" value="F:nucleotide binding"/>
    <property type="evidence" value="ECO:0007669"/>
    <property type="project" value="UniProtKB-KW"/>
</dbReference>
<proteinExistence type="inferred from homology"/>
<gene>
    <name evidence="13" type="ORF">LENED_011391</name>
</gene>
<evidence type="ECO:0000256" key="7">
    <source>
        <dbReference type="ARBA" id="ARBA00023080"/>
    </source>
</evidence>
<feature type="binding site" evidence="12">
    <location>
        <position position="67"/>
    </location>
    <ligand>
        <name>Mg(2+)</name>
        <dbReference type="ChEBI" id="CHEBI:18420"/>
    </ligand>
</feature>
<evidence type="ECO:0000256" key="9">
    <source>
        <dbReference type="ARBA" id="ARBA00093218"/>
    </source>
</evidence>
<evidence type="ECO:0000256" key="10">
    <source>
        <dbReference type="ARBA" id="ARBA00093255"/>
    </source>
</evidence>
<organism evidence="13 14">
    <name type="scientific">Lentinula edodes</name>
    <name type="common">Shiitake mushroom</name>
    <name type="synonym">Lentinus edodes</name>
    <dbReference type="NCBI Taxonomy" id="5353"/>
    <lineage>
        <taxon>Eukaryota</taxon>
        <taxon>Fungi</taxon>
        <taxon>Dikarya</taxon>
        <taxon>Basidiomycota</taxon>
        <taxon>Agaricomycotina</taxon>
        <taxon>Agaricomycetes</taxon>
        <taxon>Agaricomycetidae</taxon>
        <taxon>Agaricales</taxon>
        <taxon>Marasmiineae</taxon>
        <taxon>Omphalotaceae</taxon>
        <taxon>Lentinula</taxon>
    </lineage>
</organism>
<reference evidence="13 14" key="2">
    <citation type="submission" date="2017-02" db="EMBL/GenBank/DDBJ databases">
        <title>A genome survey and senescence transcriptome analysis in Lentinula edodes.</title>
        <authorList>
            <person name="Sakamoto Y."/>
            <person name="Nakade K."/>
            <person name="Sato S."/>
            <person name="Yoshida Y."/>
            <person name="Miyazaki K."/>
            <person name="Natsume S."/>
            <person name="Konno N."/>
        </authorList>
    </citation>
    <scope>NUCLEOTIDE SEQUENCE [LARGE SCALE GENOMIC DNA]</scope>
    <source>
        <strain evidence="13 14">NBRC 111202</strain>
    </source>
</reference>
<dbReference type="GO" id="GO:0036222">
    <property type="term" value="F:XTP diphosphatase activity"/>
    <property type="evidence" value="ECO:0007669"/>
    <property type="project" value="UniProtKB-UniRule"/>
</dbReference>
<dbReference type="InterPro" id="IPR029001">
    <property type="entry name" value="ITPase-like_fam"/>
</dbReference>
<comment type="similarity">
    <text evidence="1 12">Belongs to the HAM1 NTPase family.</text>
</comment>
<dbReference type="GO" id="GO:0009204">
    <property type="term" value="P:deoxyribonucleoside triphosphate catabolic process"/>
    <property type="evidence" value="ECO:0007669"/>
    <property type="project" value="UniProtKB-UniRule"/>
</dbReference>
<reference evidence="13 14" key="1">
    <citation type="submission" date="2016-08" db="EMBL/GenBank/DDBJ databases">
        <authorList>
            <consortium name="Lentinula edodes genome sequencing consortium"/>
            <person name="Sakamoto Y."/>
            <person name="Nakade K."/>
            <person name="Sato S."/>
            <person name="Yoshida Y."/>
            <person name="Miyazaki K."/>
            <person name="Natsume S."/>
            <person name="Konno N."/>
        </authorList>
    </citation>
    <scope>NUCLEOTIDE SEQUENCE [LARGE SCALE GENOMIC DNA]</scope>
    <source>
        <strain evidence="13 14">NBRC 111202</strain>
    </source>
</reference>
<dbReference type="GO" id="GO:0035870">
    <property type="term" value="F:dITP diphosphatase activity"/>
    <property type="evidence" value="ECO:0007669"/>
    <property type="project" value="UniProtKB-UniRule"/>
</dbReference>
<dbReference type="SUPFAM" id="SSF52972">
    <property type="entry name" value="ITPase-like"/>
    <property type="match status" value="1"/>
</dbReference>
<comment type="catalytic activity">
    <reaction evidence="10">
        <text>dITP + H2O = dIMP + diphosphate + H(+)</text>
        <dbReference type="Rhea" id="RHEA:28342"/>
        <dbReference type="ChEBI" id="CHEBI:15377"/>
        <dbReference type="ChEBI" id="CHEBI:15378"/>
        <dbReference type="ChEBI" id="CHEBI:33019"/>
        <dbReference type="ChEBI" id="CHEBI:61194"/>
        <dbReference type="ChEBI" id="CHEBI:61382"/>
        <dbReference type="EC" id="3.6.1.66"/>
    </reaction>
    <physiologicalReaction direction="left-to-right" evidence="10">
        <dbReference type="Rhea" id="RHEA:28343"/>
    </physiologicalReaction>
</comment>
<evidence type="ECO:0000256" key="8">
    <source>
        <dbReference type="ARBA" id="ARBA00054940"/>
    </source>
</evidence>
<comment type="cofactor">
    <cofactor evidence="12">
        <name>Mg(2+)</name>
        <dbReference type="ChEBI" id="CHEBI:18420"/>
    </cofactor>
    <cofactor evidence="12">
        <name>Mn(2+)</name>
        <dbReference type="ChEBI" id="CHEBI:29035"/>
    </cofactor>
    <text evidence="12">Binds 1 divalent metal cation per subunit; can use either Mg(2+) or Mn(2+).</text>
</comment>
<dbReference type="GO" id="GO:0046872">
    <property type="term" value="F:metal ion binding"/>
    <property type="evidence" value="ECO:0007669"/>
    <property type="project" value="UniProtKB-KW"/>
</dbReference>
<dbReference type="InterPro" id="IPR002637">
    <property type="entry name" value="RdgB/HAM1"/>
</dbReference>
<feature type="binding site" evidence="12">
    <location>
        <begin position="134"/>
        <end position="137"/>
    </location>
    <ligand>
        <name>ITP</name>
        <dbReference type="ChEBI" id="CHEBI:61402"/>
    </ligand>
</feature>
<dbReference type="GO" id="GO:0005634">
    <property type="term" value="C:nucleus"/>
    <property type="evidence" value="ECO:0007669"/>
    <property type="project" value="UniProtKB-SubCell"/>
</dbReference>
<evidence type="ECO:0000256" key="12">
    <source>
        <dbReference type="HAMAP-Rule" id="MF_03148"/>
    </source>
</evidence>
<evidence type="ECO:0000256" key="4">
    <source>
        <dbReference type="ARBA" id="ARBA00022741"/>
    </source>
</evidence>
<feature type="binding site" evidence="12">
    <location>
        <position position="157"/>
    </location>
    <ligand>
        <name>ITP</name>
        <dbReference type="ChEBI" id="CHEBI:61402"/>
    </ligand>
</feature>
<keyword evidence="12" id="KW-0539">Nucleus</keyword>
<accession>A0A1Q3EPX2</accession>
<keyword evidence="4 12" id="KW-0547">Nucleotide-binding</keyword>
<evidence type="ECO:0000256" key="5">
    <source>
        <dbReference type="ARBA" id="ARBA00022801"/>
    </source>
</evidence>
<comment type="caution">
    <text evidence="13">The sequence shown here is derived from an EMBL/GenBank/DDBJ whole genome shotgun (WGS) entry which is preliminary data.</text>
</comment>
<comment type="function">
    <text evidence="8">Pyrophosphatase that hydrolyzes the non-canonical purine nucleotides inosine triphosphate (ITP), deoxyinosine triphosphate (dITP) as well as 2'-deoxy-N-6-hydroxylaminopurine triphosphate (dHAPTP) and xanthosine 5'-triphosphate (XTP) to their respective monophosphate derivatives. The enzyme does not distinguish between the deoxy- and ribose forms. Probably excludes non-canonical purines from RNA and DNA precursor pools, thus preventing their incorporation into RNA and DNA and avoiding chromosomal lesions.</text>
</comment>
<evidence type="ECO:0000256" key="6">
    <source>
        <dbReference type="ARBA" id="ARBA00022842"/>
    </source>
</evidence>
<dbReference type="GO" id="GO:0009117">
    <property type="term" value="P:nucleotide metabolic process"/>
    <property type="evidence" value="ECO:0007669"/>
    <property type="project" value="UniProtKB-KW"/>
</dbReference>
<feature type="binding site" evidence="12">
    <location>
        <position position="39"/>
    </location>
    <ligand>
        <name>Mg(2+)</name>
        <dbReference type="ChEBI" id="CHEBI:18420"/>
    </ligand>
</feature>
<keyword evidence="6 12" id="KW-0460">Magnesium</keyword>
<dbReference type="FunFam" id="3.90.950.10:FF:000003">
    <property type="entry name" value="Inosine triphosphate pyrophosphatase"/>
    <property type="match status" value="1"/>
</dbReference>
<comment type="catalytic activity">
    <reaction evidence="11">
        <text>N(6)-hydroxy-dATP + H2O = N(6)-hydroxy-dAMP + diphosphate + H(+)</text>
        <dbReference type="Rhea" id="RHEA:83971"/>
        <dbReference type="ChEBI" id="CHEBI:15377"/>
        <dbReference type="ChEBI" id="CHEBI:15378"/>
        <dbReference type="ChEBI" id="CHEBI:33019"/>
        <dbReference type="ChEBI" id="CHEBI:233529"/>
        <dbReference type="ChEBI" id="CHEBI:233530"/>
    </reaction>
    <physiologicalReaction direction="left-to-right" evidence="11">
        <dbReference type="Rhea" id="RHEA:83972"/>
    </physiologicalReaction>
</comment>
<keyword evidence="5 12" id="KW-0378">Hydrolase</keyword>